<evidence type="ECO:0000313" key="2">
    <source>
        <dbReference type="EMBL" id="UYV98331.1"/>
    </source>
</evidence>
<dbReference type="Proteomes" id="UP001163293">
    <property type="component" value="Chromosome"/>
</dbReference>
<gene>
    <name evidence="2" type="ORF">NL394_03600</name>
</gene>
<evidence type="ECO:0000256" key="1">
    <source>
        <dbReference type="SAM" id="MobiDB-lite"/>
    </source>
</evidence>
<organism evidence="2 3">
    <name type="scientific">Paenarthrobacter ureafaciens</name>
    <dbReference type="NCBI Taxonomy" id="37931"/>
    <lineage>
        <taxon>Bacteria</taxon>
        <taxon>Bacillati</taxon>
        <taxon>Actinomycetota</taxon>
        <taxon>Actinomycetes</taxon>
        <taxon>Micrococcales</taxon>
        <taxon>Micrococcaceae</taxon>
        <taxon>Paenarthrobacter</taxon>
    </lineage>
</organism>
<feature type="compositionally biased region" description="Basic and acidic residues" evidence="1">
    <location>
        <begin position="97"/>
        <end position="109"/>
    </location>
</feature>
<protein>
    <submittedName>
        <fullName evidence="2">Uncharacterized protein</fullName>
    </submittedName>
</protein>
<dbReference type="RefSeq" id="WP_128397186.1">
    <property type="nucleotide sequence ID" value="NZ_CP101180.1"/>
</dbReference>
<dbReference type="AlphaFoldDB" id="A0AAX3EJM3"/>
<name>A0AAX3EJM3_PAEUR</name>
<reference evidence="2" key="1">
    <citation type="submission" date="2022-07" db="EMBL/GenBank/DDBJ databases">
        <authorList>
            <person name="Wu T."/>
        </authorList>
    </citation>
    <scope>NUCLEOTIDE SEQUENCE</scope>
    <source>
        <strain evidence="2">SD-1</strain>
    </source>
</reference>
<dbReference type="EMBL" id="CP101185">
    <property type="protein sequence ID" value="UYV98331.1"/>
    <property type="molecule type" value="Genomic_DNA"/>
</dbReference>
<accession>A0AAX3EJM3</accession>
<feature type="region of interest" description="Disordered" evidence="1">
    <location>
        <begin position="69"/>
        <end position="109"/>
    </location>
</feature>
<keyword evidence="3" id="KW-1185">Reference proteome</keyword>
<proteinExistence type="predicted"/>
<sequence length="109" mass="11477">MGMEGVISAVVSLGLVLASIWAGVRLVGRGVPAKGATGTLGSVLSMIEPATGAPTRWESAAAVEEMRQRRHEHLTAGPRVPGGDPYDGRIVLGRGPTRKDDRRFTETSI</sequence>
<evidence type="ECO:0000313" key="3">
    <source>
        <dbReference type="Proteomes" id="UP001163293"/>
    </source>
</evidence>